<dbReference type="PANTHER" id="PTHR30373">
    <property type="entry name" value="UPF0603 PROTEIN YGCG"/>
    <property type="match status" value="1"/>
</dbReference>
<sequence length="153" mass="17749">MAFFFLKRKARFFTHEEASRVLEAIRSSEQKTSGEIRVFIESRCKYVNPIDRAAELFWLLQMDHTQERNAVLIYIASKDHQVAIWGDDGIHKIAGPDFWKNEIGLVINHFRHNAYAEGLVLAIHDIGDLLSQHFPYKPTTDKNELPDDIIFGH</sequence>
<dbReference type="Gene3D" id="3.10.310.50">
    <property type="match status" value="1"/>
</dbReference>
<dbReference type="RefSeq" id="WP_234864577.1">
    <property type="nucleotide sequence ID" value="NZ_JAKEVY010000001.1"/>
</dbReference>
<gene>
    <name evidence="2" type="ORF">L0U88_05370</name>
</gene>
<accession>A0ABS9BEM5</accession>
<dbReference type="Pfam" id="PF04536">
    <property type="entry name" value="TPM_phosphatase"/>
    <property type="match status" value="1"/>
</dbReference>
<organism evidence="2 3">
    <name type="scientific">Flavihumibacter fluminis</name>
    <dbReference type="NCBI Taxonomy" id="2909236"/>
    <lineage>
        <taxon>Bacteria</taxon>
        <taxon>Pseudomonadati</taxon>
        <taxon>Bacteroidota</taxon>
        <taxon>Chitinophagia</taxon>
        <taxon>Chitinophagales</taxon>
        <taxon>Chitinophagaceae</taxon>
        <taxon>Flavihumibacter</taxon>
    </lineage>
</organism>
<feature type="domain" description="TPM" evidence="1">
    <location>
        <begin position="9"/>
        <end position="128"/>
    </location>
</feature>
<protein>
    <submittedName>
        <fullName evidence="2">TPM domain-containing protein</fullName>
    </submittedName>
</protein>
<evidence type="ECO:0000313" key="3">
    <source>
        <dbReference type="Proteomes" id="UP001200145"/>
    </source>
</evidence>
<dbReference type="InterPro" id="IPR007621">
    <property type="entry name" value="TPM_dom"/>
</dbReference>
<reference evidence="2 3" key="1">
    <citation type="submission" date="2022-01" db="EMBL/GenBank/DDBJ databases">
        <title>Flavihumibacter sp. nov., isolated from sediment of a river.</title>
        <authorList>
            <person name="Liu H."/>
        </authorList>
    </citation>
    <scope>NUCLEOTIDE SEQUENCE [LARGE SCALE GENOMIC DNA]</scope>
    <source>
        <strain evidence="2 3">RY-1</strain>
    </source>
</reference>
<evidence type="ECO:0000313" key="2">
    <source>
        <dbReference type="EMBL" id="MCF1714050.1"/>
    </source>
</evidence>
<keyword evidence="3" id="KW-1185">Reference proteome</keyword>
<name>A0ABS9BEM5_9BACT</name>
<dbReference type="EMBL" id="JAKEVY010000001">
    <property type="protein sequence ID" value="MCF1714050.1"/>
    <property type="molecule type" value="Genomic_DNA"/>
</dbReference>
<comment type="caution">
    <text evidence="2">The sequence shown here is derived from an EMBL/GenBank/DDBJ whole genome shotgun (WGS) entry which is preliminary data.</text>
</comment>
<evidence type="ECO:0000259" key="1">
    <source>
        <dbReference type="Pfam" id="PF04536"/>
    </source>
</evidence>
<dbReference type="Proteomes" id="UP001200145">
    <property type="component" value="Unassembled WGS sequence"/>
</dbReference>
<proteinExistence type="predicted"/>
<dbReference type="PANTHER" id="PTHR30373:SF8">
    <property type="entry name" value="BLL7265 PROTEIN"/>
    <property type="match status" value="1"/>
</dbReference>